<protein>
    <submittedName>
        <fullName evidence="2">CLUMA_CG001516, isoform A</fullName>
    </submittedName>
</protein>
<accession>A0A1J1HMN5</accession>
<evidence type="ECO:0000313" key="3">
    <source>
        <dbReference type="Proteomes" id="UP000183832"/>
    </source>
</evidence>
<reference evidence="2 3" key="1">
    <citation type="submission" date="2015-04" db="EMBL/GenBank/DDBJ databases">
        <authorList>
            <person name="Syromyatnikov M.Y."/>
            <person name="Popov V.N."/>
        </authorList>
    </citation>
    <scope>NUCLEOTIDE SEQUENCE [LARGE SCALE GENOMIC DNA]</scope>
</reference>
<evidence type="ECO:0000256" key="1">
    <source>
        <dbReference type="SAM" id="Phobius"/>
    </source>
</evidence>
<feature type="transmembrane region" description="Helical" evidence="1">
    <location>
        <begin position="60"/>
        <end position="84"/>
    </location>
</feature>
<evidence type="ECO:0000313" key="2">
    <source>
        <dbReference type="EMBL" id="CRK87726.1"/>
    </source>
</evidence>
<dbReference type="AlphaFoldDB" id="A0A1J1HMN5"/>
<keyword evidence="1" id="KW-0812">Transmembrane</keyword>
<proteinExistence type="predicted"/>
<keyword evidence="3" id="KW-1185">Reference proteome</keyword>
<organism evidence="2 3">
    <name type="scientific">Clunio marinus</name>
    <dbReference type="NCBI Taxonomy" id="568069"/>
    <lineage>
        <taxon>Eukaryota</taxon>
        <taxon>Metazoa</taxon>
        <taxon>Ecdysozoa</taxon>
        <taxon>Arthropoda</taxon>
        <taxon>Hexapoda</taxon>
        <taxon>Insecta</taxon>
        <taxon>Pterygota</taxon>
        <taxon>Neoptera</taxon>
        <taxon>Endopterygota</taxon>
        <taxon>Diptera</taxon>
        <taxon>Nematocera</taxon>
        <taxon>Chironomoidea</taxon>
        <taxon>Chironomidae</taxon>
        <taxon>Clunio</taxon>
    </lineage>
</organism>
<gene>
    <name evidence="2" type="ORF">CLUMA_CG001516</name>
</gene>
<sequence>MHERIMQENHCDDFMQRKLKKRRRQHQVSQGCDIEMNIFNPVITDEMLPSLMMLQHISNFYCTLPLLALEMSVIATAGIMHHFISLSSALWVQYHHTRL</sequence>
<dbReference type="EMBL" id="CVRI01000004">
    <property type="protein sequence ID" value="CRK87726.1"/>
    <property type="molecule type" value="Genomic_DNA"/>
</dbReference>
<keyword evidence="1" id="KW-1133">Transmembrane helix</keyword>
<name>A0A1J1HMN5_9DIPT</name>
<keyword evidence="1" id="KW-0472">Membrane</keyword>
<dbReference type="Proteomes" id="UP000183832">
    <property type="component" value="Unassembled WGS sequence"/>
</dbReference>